<accession>A0A6H5G7I2</accession>
<name>A0A6H5G7I2_9HEMI</name>
<protein>
    <submittedName>
        <fullName evidence="1">Uncharacterized protein</fullName>
    </submittedName>
</protein>
<organism evidence="1 2">
    <name type="scientific">Nesidiocoris tenuis</name>
    <dbReference type="NCBI Taxonomy" id="355587"/>
    <lineage>
        <taxon>Eukaryota</taxon>
        <taxon>Metazoa</taxon>
        <taxon>Ecdysozoa</taxon>
        <taxon>Arthropoda</taxon>
        <taxon>Hexapoda</taxon>
        <taxon>Insecta</taxon>
        <taxon>Pterygota</taxon>
        <taxon>Neoptera</taxon>
        <taxon>Paraneoptera</taxon>
        <taxon>Hemiptera</taxon>
        <taxon>Heteroptera</taxon>
        <taxon>Panheteroptera</taxon>
        <taxon>Cimicomorpha</taxon>
        <taxon>Miridae</taxon>
        <taxon>Dicyphina</taxon>
        <taxon>Nesidiocoris</taxon>
    </lineage>
</organism>
<reference evidence="1 2" key="1">
    <citation type="submission" date="2020-02" db="EMBL/GenBank/DDBJ databases">
        <authorList>
            <person name="Ferguson B K."/>
        </authorList>
    </citation>
    <scope>NUCLEOTIDE SEQUENCE [LARGE SCALE GENOMIC DNA]</scope>
</reference>
<dbReference type="EMBL" id="CADCXU010007346">
    <property type="protein sequence ID" value="CAA9998828.1"/>
    <property type="molecule type" value="Genomic_DNA"/>
</dbReference>
<evidence type="ECO:0000313" key="2">
    <source>
        <dbReference type="Proteomes" id="UP000479000"/>
    </source>
</evidence>
<gene>
    <name evidence="1" type="ORF">NTEN_LOCUS5111</name>
</gene>
<keyword evidence="2" id="KW-1185">Reference proteome</keyword>
<evidence type="ECO:0000313" key="1">
    <source>
        <dbReference type="EMBL" id="CAA9998828.1"/>
    </source>
</evidence>
<dbReference type="Proteomes" id="UP000479000">
    <property type="component" value="Unassembled WGS sequence"/>
</dbReference>
<sequence>MLCEVPTKLCFHRTHLIVDLYPESEPVALQLIFIVQGLDNLQRPSAVIVPDHREFVSAVSTVFDNLQRLNDSFSIIDKQSTNER</sequence>
<proteinExistence type="predicted"/>
<dbReference type="AlphaFoldDB" id="A0A6H5G7I2"/>